<dbReference type="GO" id="GO:0000287">
    <property type="term" value="F:magnesium ion binding"/>
    <property type="evidence" value="ECO:0007669"/>
    <property type="project" value="InterPro"/>
</dbReference>
<accession>U4KS63</accession>
<dbReference type="InterPro" id="IPR029054">
    <property type="entry name" value="dUTPase-like"/>
</dbReference>
<keyword evidence="3 7" id="KW-0378">Hydrolase</keyword>
<keyword evidence="4" id="KW-0546">Nucleotide metabolism</keyword>
<dbReference type="PANTHER" id="PTHR11241:SF0">
    <property type="entry name" value="DEOXYURIDINE 5'-TRIPHOSPHATE NUCLEOTIDOHYDROLASE"/>
    <property type="match status" value="1"/>
</dbReference>
<dbReference type="PANTHER" id="PTHR11241">
    <property type="entry name" value="DEOXYURIDINE 5'-TRIPHOSPHATE NUCLEOTIDOHYDROLASE"/>
    <property type="match status" value="1"/>
</dbReference>
<evidence type="ECO:0000256" key="4">
    <source>
        <dbReference type="ARBA" id="ARBA00023080"/>
    </source>
</evidence>
<protein>
    <recommendedName>
        <fullName evidence="2">dUTP diphosphatase</fullName>
        <ecNumber evidence="2">3.6.1.23</ecNumber>
    </recommendedName>
</protein>
<dbReference type="STRING" id="61635.BN85313320"/>
<sequence length="149" mass="16710">MRKFHVIEAFRNDQPVLPMRQTLGSGGYDLASLYEVTIKPNEIVMIQTGLKVEMPKNEVMLVFPRSSLGLKKRLMMANNVGVIDSDYFNTPSNEGHIMIPLYNFGQETVTINKGERVAQGIFTSYETTTDDQPLNLNRFGGFGSTDSNL</sequence>
<dbReference type="Pfam" id="PF00692">
    <property type="entry name" value="dUTPase"/>
    <property type="match status" value="1"/>
</dbReference>
<dbReference type="SUPFAM" id="SSF51283">
    <property type="entry name" value="dUTPase-like"/>
    <property type="match status" value="1"/>
</dbReference>
<comment type="catalytic activity">
    <reaction evidence="5">
        <text>dUTP + H2O = dUMP + diphosphate + H(+)</text>
        <dbReference type="Rhea" id="RHEA:10248"/>
        <dbReference type="ChEBI" id="CHEBI:15377"/>
        <dbReference type="ChEBI" id="CHEBI:15378"/>
        <dbReference type="ChEBI" id="CHEBI:33019"/>
        <dbReference type="ChEBI" id="CHEBI:61555"/>
        <dbReference type="ChEBI" id="CHEBI:246422"/>
        <dbReference type="EC" id="3.6.1.23"/>
    </reaction>
</comment>
<dbReference type="InterPro" id="IPR008181">
    <property type="entry name" value="dUTPase"/>
</dbReference>
<comment type="similarity">
    <text evidence="1">Belongs to the dUTPase family.</text>
</comment>
<evidence type="ECO:0000256" key="1">
    <source>
        <dbReference type="ARBA" id="ARBA00006581"/>
    </source>
</evidence>
<dbReference type="Proteomes" id="UP000032737">
    <property type="component" value="Chromosome"/>
</dbReference>
<gene>
    <name evidence="7" type="primary">dut</name>
    <name evidence="7" type="ORF">BN85313320</name>
</gene>
<dbReference type="GO" id="GO:0046081">
    <property type="term" value="P:dUTP catabolic process"/>
    <property type="evidence" value="ECO:0007669"/>
    <property type="project" value="InterPro"/>
</dbReference>
<evidence type="ECO:0000313" key="8">
    <source>
        <dbReference type="Proteomes" id="UP000032737"/>
    </source>
</evidence>
<evidence type="ECO:0000256" key="3">
    <source>
        <dbReference type="ARBA" id="ARBA00022801"/>
    </source>
</evidence>
<evidence type="ECO:0000313" key="7">
    <source>
        <dbReference type="EMBL" id="CCV66353.1"/>
    </source>
</evidence>
<organism evidence="7 8">
    <name type="scientific">Acholeplasma brassicae</name>
    <dbReference type="NCBI Taxonomy" id="61635"/>
    <lineage>
        <taxon>Bacteria</taxon>
        <taxon>Bacillati</taxon>
        <taxon>Mycoplasmatota</taxon>
        <taxon>Mollicutes</taxon>
        <taxon>Acholeplasmatales</taxon>
        <taxon>Acholeplasmataceae</taxon>
        <taxon>Acholeplasma</taxon>
    </lineage>
</organism>
<dbReference type="InterPro" id="IPR036157">
    <property type="entry name" value="dUTPase-like_sf"/>
</dbReference>
<proteinExistence type="inferred from homology"/>
<evidence type="ECO:0000259" key="6">
    <source>
        <dbReference type="Pfam" id="PF00692"/>
    </source>
</evidence>
<dbReference type="EMBL" id="FO681348">
    <property type="protein sequence ID" value="CCV66353.1"/>
    <property type="molecule type" value="Genomic_DNA"/>
</dbReference>
<dbReference type="InterPro" id="IPR033704">
    <property type="entry name" value="dUTPase_trimeric"/>
</dbReference>
<feature type="domain" description="dUTPase-like" evidence="6">
    <location>
        <begin position="17"/>
        <end position="129"/>
    </location>
</feature>
<evidence type="ECO:0000256" key="2">
    <source>
        <dbReference type="ARBA" id="ARBA00012379"/>
    </source>
</evidence>
<dbReference type="RefSeq" id="WP_030005213.1">
    <property type="nucleotide sequence ID" value="NC_022549.1"/>
</dbReference>
<dbReference type="Gene3D" id="2.70.40.10">
    <property type="match status" value="1"/>
</dbReference>
<dbReference type="OrthoDB" id="9809956at2"/>
<evidence type="ECO:0000256" key="5">
    <source>
        <dbReference type="ARBA" id="ARBA00047686"/>
    </source>
</evidence>
<dbReference type="CDD" id="cd07557">
    <property type="entry name" value="trimeric_dUTPase"/>
    <property type="match status" value="1"/>
</dbReference>
<dbReference type="EC" id="3.6.1.23" evidence="2"/>
<name>U4KS63_9MOLU</name>
<dbReference type="NCBIfam" id="TIGR00576">
    <property type="entry name" value="dut"/>
    <property type="match status" value="1"/>
</dbReference>
<keyword evidence="8" id="KW-1185">Reference proteome</keyword>
<dbReference type="HOGENOM" id="CLU_068508_0_0_14"/>
<dbReference type="GO" id="GO:0006226">
    <property type="term" value="P:dUMP biosynthetic process"/>
    <property type="evidence" value="ECO:0007669"/>
    <property type="project" value="InterPro"/>
</dbReference>
<reference evidence="7 8" key="1">
    <citation type="journal article" date="2013" name="J. Mol. Microbiol. Biotechnol.">
        <title>Analysis of the Complete Genomes of Acholeplasma brassicae , A. palmae and A. laidlawii and Their Comparison to the Obligate Parasites from ' Candidatus Phytoplasma'.</title>
        <authorList>
            <person name="Kube M."/>
            <person name="Siewert C."/>
            <person name="Migdoll A.M."/>
            <person name="Duduk B."/>
            <person name="Holz S."/>
            <person name="Rabus R."/>
            <person name="Seemuller E."/>
            <person name="Mitrovic J."/>
            <person name="Muller I."/>
            <person name="Buttner C."/>
            <person name="Reinhardt R."/>
        </authorList>
    </citation>
    <scope>NUCLEOTIDE SEQUENCE [LARGE SCALE GENOMIC DNA]</scope>
    <source>
        <strain evidence="8">0502</strain>
    </source>
</reference>
<dbReference type="KEGG" id="abra:BN85313320"/>
<dbReference type="AlphaFoldDB" id="U4KS63"/>
<dbReference type="GO" id="GO:0004170">
    <property type="term" value="F:dUTP diphosphatase activity"/>
    <property type="evidence" value="ECO:0007669"/>
    <property type="project" value="UniProtKB-EC"/>
</dbReference>